<dbReference type="InterPro" id="IPR009100">
    <property type="entry name" value="AcylCoA_DH/oxidase_NM_dom_sf"/>
</dbReference>
<proteinExistence type="predicted"/>
<reference evidence="1 2" key="1">
    <citation type="journal article" date="2016" name="Mol. Biol. Evol.">
        <title>Comparative Genomics of Early-Diverging Mushroom-Forming Fungi Provides Insights into the Origins of Lignocellulose Decay Capabilities.</title>
        <authorList>
            <person name="Nagy L.G."/>
            <person name="Riley R."/>
            <person name="Tritt A."/>
            <person name="Adam C."/>
            <person name="Daum C."/>
            <person name="Floudas D."/>
            <person name="Sun H."/>
            <person name="Yadav J.S."/>
            <person name="Pangilinan J."/>
            <person name="Larsson K.H."/>
            <person name="Matsuura K."/>
            <person name="Barry K."/>
            <person name="Labutti K."/>
            <person name="Kuo R."/>
            <person name="Ohm R.A."/>
            <person name="Bhattacharya S.S."/>
            <person name="Shirouzu T."/>
            <person name="Yoshinaga Y."/>
            <person name="Martin F.M."/>
            <person name="Grigoriev I.V."/>
            <person name="Hibbett D.S."/>
        </authorList>
    </citation>
    <scope>NUCLEOTIDE SEQUENCE [LARGE SCALE GENOMIC DNA]</scope>
    <source>
        <strain evidence="1 2">HHB14362 ss-1</strain>
    </source>
</reference>
<protein>
    <submittedName>
        <fullName evidence="1">Acyl-CoA oxidase</fullName>
    </submittedName>
</protein>
<evidence type="ECO:0000313" key="2">
    <source>
        <dbReference type="Proteomes" id="UP000076761"/>
    </source>
</evidence>
<dbReference type="GO" id="GO:0003997">
    <property type="term" value="F:acyl-CoA oxidase activity"/>
    <property type="evidence" value="ECO:0007669"/>
    <property type="project" value="InterPro"/>
</dbReference>
<dbReference type="OrthoDB" id="538336at2759"/>
<dbReference type="Proteomes" id="UP000076761">
    <property type="component" value="Unassembled WGS sequence"/>
</dbReference>
<dbReference type="InterPro" id="IPR046373">
    <property type="entry name" value="Acyl-CoA_Oxase/DH_mid-dom_sf"/>
</dbReference>
<evidence type="ECO:0000313" key="1">
    <source>
        <dbReference type="EMBL" id="KZT19609.1"/>
    </source>
</evidence>
<dbReference type="SUPFAM" id="SSF47203">
    <property type="entry name" value="Acyl-CoA dehydrogenase C-terminal domain-like"/>
    <property type="match status" value="1"/>
</dbReference>
<dbReference type="PANTHER" id="PTHR10909">
    <property type="entry name" value="ELECTRON TRANSPORT OXIDOREDUCTASE"/>
    <property type="match status" value="1"/>
</dbReference>
<sequence length="564" mass="62066">MTVPPTFDLPSSSLFRAHTEHDSVTVRINIAHKRAKAIGVAHALSAQDILHLSHKFWDMHLDLITTLDGAAVTLLTIQLNLAAGTLAPYAAERPDLRPLLESILSFDVSAQFLLTEVGHGLDAIHIETTARLCEDGGFDLHTPSNQAAKHMPPTLPMRGVPAIGIVFARLLANGNDHGIRPFIVSLNDGHEMCEGVRAFELPTRCGSKPVGHALTYFDHVHLPPAALLGDLNIPKDPRKHFLRTIWRVGIGSISLTAVVISGLKIAACIVAMYSSRRLIGGVGGHTVPIIMFRTQQIPILHALAQAFVLQALYEELTRRISLLHADDCDLRNALATVFKVVAIQNWRRTIPLLADRCGAQGLFEHNQIIPMEMELRGVTIAEGDMLALSIRLASEIVLGRYSLPTARDTSSYLARHEAGLLEECRLSLRELGGSHRDQAYSNLLLPRALSIVEAVGHRMAFEAAVAAKVKKELIDLYEAVAIQSDLAWYIECSGLTRRGHTEVENMALTAVYQNMGVIFEQCGTAPYVVAAIRDQQAWDNFVCTLKLYRGKAKYDPFIEMKSRL</sequence>
<dbReference type="EMBL" id="KV425637">
    <property type="protein sequence ID" value="KZT19609.1"/>
    <property type="molecule type" value="Genomic_DNA"/>
</dbReference>
<dbReference type="InParanoid" id="A0A165NGH2"/>
<dbReference type="InterPro" id="IPR036250">
    <property type="entry name" value="AcylCo_DH-like_C"/>
</dbReference>
<dbReference type="GO" id="GO:0033540">
    <property type="term" value="P:fatty acid beta-oxidation using acyl-CoA oxidase"/>
    <property type="evidence" value="ECO:0007669"/>
    <property type="project" value="TreeGrafter"/>
</dbReference>
<name>A0A165NGH2_9AGAM</name>
<dbReference type="GO" id="GO:0005504">
    <property type="term" value="F:fatty acid binding"/>
    <property type="evidence" value="ECO:0007669"/>
    <property type="project" value="TreeGrafter"/>
</dbReference>
<dbReference type="Gene3D" id="1.20.140.10">
    <property type="entry name" value="Butyryl-CoA Dehydrogenase, subunit A, domain 3"/>
    <property type="match status" value="1"/>
</dbReference>
<dbReference type="GO" id="GO:0005777">
    <property type="term" value="C:peroxisome"/>
    <property type="evidence" value="ECO:0007669"/>
    <property type="project" value="InterPro"/>
</dbReference>
<dbReference type="InterPro" id="IPR012258">
    <property type="entry name" value="Acyl-CoA_oxidase"/>
</dbReference>
<organism evidence="1 2">
    <name type="scientific">Neolentinus lepideus HHB14362 ss-1</name>
    <dbReference type="NCBI Taxonomy" id="1314782"/>
    <lineage>
        <taxon>Eukaryota</taxon>
        <taxon>Fungi</taxon>
        <taxon>Dikarya</taxon>
        <taxon>Basidiomycota</taxon>
        <taxon>Agaricomycotina</taxon>
        <taxon>Agaricomycetes</taxon>
        <taxon>Gloeophyllales</taxon>
        <taxon>Gloeophyllaceae</taxon>
        <taxon>Neolentinus</taxon>
    </lineage>
</organism>
<dbReference type="GO" id="GO:0055088">
    <property type="term" value="P:lipid homeostasis"/>
    <property type="evidence" value="ECO:0007669"/>
    <property type="project" value="TreeGrafter"/>
</dbReference>
<dbReference type="STRING" id="1314782.A0A165NGH2"/>
<dbReference type="SUPFAM" id="SSF56645">
    <property type="entry name" value="Acyl-CoA dehydrogenase NM domain-like"/>
    <property type="match status" value="1"/>
</dbReference>
<dbReference type="Gene3D" id="2.40.110.10">
    <property type="entry name" value="Butyryl-CoA Dehydrogenase, subunit A, domain 2"/>
    <property type="match status" value="1"/>
</dbReference>
<dbReference type="PANTHER" id="PTHR10909:SF382">
    <property type="entry name" value="ACYL-COENZYME A OXIDASE"/>
    <property type="match status" value="1"/>
</dbReference>
<dbReference type="AlphaFoldDB" id="A0A165NGH2"/>
<accession>A0A165NGH2</accession>
<gene>
    <name evidence="1" type="ORF">NEOLEDRAFT_1141866</name>
</gene>
<dbReference type="GO" id="GO:0071949">
    <property type="term" value="F:FAD binding"/>
    <property type="evidence" value="ECO:0007669"/>
    <property type="project" value="InterPro"/>
</dbReference>
<keyword evidence="2" id="KW-1185">Reference proteome</keyword>